<proteinExistence type="predicted"/>
<evidence type="ECO:0000313" key="2">
    <source>
        <dbReference type="Proteomes" id="UP001497680"/>
    </source>
</evidence>
<reference evidence="1 2" key="1">
    <citation type="journal article" date="2022" name="New Phytol.">
        <title>Ecological generalism drives hyperdiversity of secondary metabolite gene clusters in xylarialean endophytes.</title>
        <authorList>
            <person name="Franco M.E.E."/>
            <person name="Wisecaver J.H."/>
            <person name="Arnold A.E."/>
            <person name="Ju Y.M."/>
            <person name="Slot J.C."/>
            <person name="Ahrendt S."/>
            <person name="Moore L.P."/>
            <person name="Eastman K.E."/>
            <person name="Scott K."/>
            <person name="Konkel Z."/>
            <person name="Mondo S.J."/>
            <person name="Kuo A."/>
            <person name="Hayes R.D."/>
            <person name="Haridas S."/>
            <person name="Andreopoulos B."/>
            <person name="Riley R."/>
            <person name="LaButti K."/>
            <person name="Pangilinan J."/>
            <person name="Lipzen A."/>
            <person name="Amirebrahimi M."/>
            <person name="Yan J."/>
            <person name="Adam C."/>
            <person name="Keymanesh K."/>
            <person name="Ng V."/>
            <person name="Louie K."/>
            <person name="Northen T."/>
            <person name="Drula E."/>
            <person name="Henrissat B."/>
            <person name="Hsieh H.M."/>
            <person name="Youens-Clark K."/>
            <person name="Lutzoni F."/>
            <person name="Miadlikowska J."/>
            <person name="Eastwood D.C."/>
            <person name="Hamelin R.C."/>
            <person name="Grigoriev I.V."/>
            <person name="U'Ren J.M."/>
        </authorList>
    </citation>
    <scope>NUCLEOTIDE SEQUENCE [LARGE SCALE GENOMIC DNA]</scope>
    <source>
        <strain evidence="1 2">ER1909</strain>
    </source>
</reference>
<protein>
    <submittedName>
        <fullName evidence="1">Uncharacterized protein</fullName>
    </submittedName>
</protein>
<gene>
    <name evidence="1" type="ORF">F4821DRAFT_253604</name>
</gene>
<accession>A0ACC0DKC0</accession>
<sequence length="175" mass="19673">MSKDLRVKLGKHQVESQRDHHSPWKPEVWNAAIEAYRAGWRPPEPRFPVVINSSNENGPLDSAETLQKLIGLPSAPKVTKTKTTDITGSDYGDEVQVADVSWEQLLVLRERTEYEETNVWFLKAGTDKFVPKNAWVVKSIKEEFRDIERDSGEQGSGEVEDGGQDEKAASTIHDG</sequence>
<name>A0ACC0DKC0_9PEZI</name>
<dbReference type="EMBL" id="MU394282">
    <property type="protein sequence ID" value="KAI6092856.1"/>
    <property type="molecule type" value="Genomic_DNA"/>
</dbReference>
<keyword evidence="2" id="KW-1185">Reference proteome</keyword>
<dbReference type="Proteomes" id="UP001497680">
    <property type="component" value="Unassembled WGS sequence"/>
</dbReference>
<comment type="caution">
    <text evidence="1">The sequence shown here is derived from an EMBL/GenBank/DDBJ whole genome shotgun (WGS) entry which is preliminary data.</text>
</comment>
<evidence type="ECO:0000313" key="1">
    <source>
        <dbReference type="EMBL" id="KAI6092856.1"/>
    </source>
</evidence>
<organism evidence="1 2">
    <name type="scientific">Hypoxylon rubiginosum</name>
    <dbReference type="NCBI Taxonomy" id="110542"/>
    <lineage>
        <taxon>Eukaryota</taxon>
        <taxon>Fungi</taxon>
        <taxon>Dikarya</taxon>
        <taxon>Ascomycota</taxon>
        <taxon>Pezizomycotina</taxon>
        <taxon>Sordariomycetes</taxon>
        <taxon>Xylariomycetidae</taxon>
        <taxon>Xylariales</taxon>
        <taxon>Hypoxylaceae</taxon>
        <taxon>Hypoxylon</taxon>
    </lineage>
</organism>